<dbReference type="AlphaFoldDB" id="A0AAF0J150"/>
<evidence type="ECO:0000256" key="4">
    <source>
        <dbReference type="SAM" id="MobiDB-lite"/>
    </source>
</evidence>
<evidence type="ECO:0000256" key="1">
    <source>
        <dbReference type="ARBA" id="ARBA00004123"/>
    </source>
</evidence>
<keyword evidence="6" id="KW-1185">Reference proteome</keyword>
<dbReference type="PANTHER" id="PTHR23188:SF12">
    <property type="entry name" value="RNA POLYMERASE II-ASSOCIATED FACTOR 1 HOMOLOG"/>
    <property type="match status" value="1"/>
</dbReference>
<evidence type="ECO:0000256" key="2">
    <source>
        <dbReference type="ARBA" id="ARBA00007560"/>
    </source>
</evidence>
<proteinExistence type="inferred from homology"/>
<evidence type="ECO:0008006" key="7">
    <source>
        <dbReference type="Google" id="ProtNLM"/>
    </source>
</evidence>
<name>A0AAF0J150_9BASI</name>
<evidence type="ECO:0000313" key="6">
    <source>
        <dbReference type="Proteomes" id="UP001214415"/>
    </source>
</evidence>
<dbReference type="GO" id="GO:0016593">
    <property type="term" value="C:Cdc73/Paf1 complex"/>
    <property type="evidence" value="ECO:0007669"/>
    <property type="project" value="InterPro"/>
</dbReference>
<keyword evidence="3" id="KW-0539">Nucleus</keyword>
<dbReference type="Pfam" id="PF03985">
    <property type="entry name" value="Paf1"/>
    <property type="match status" value="2"/>
</dbReference>
<dbReference type="GO" id="GO:0006368">
    <property type="term" value="P:transcription elongation by RNA polymerase II"/>
    <property type="evidence" value="ECO:0007669"/>
    <property type="project" value="InterPro"/>
</dbReference>
<feature type="region of interest" description="Disordered" evidence="4">
    <location>
        <begin position="377"/>
        <end position="407"/>
    </location>
</feature>
<gene>
    <name evidence="5" type="ORF">MEQU1_002825</name>
</gene>
<evidence type="ECO:0000313" key="5">
    <source>
        <dbReference type="EMBL" id="WFD24128.1"/>
    </source>
</evidence>
<protein>
    <recommendedName>
        <fullName evidence="7">Paf1-domain-containing protein</fullName>
    </recommendedName>
</protein>
<dbReference type="PANTHER" id="PTHR23188">
    <property type="entry name" value="RNA POLYMERASE II-ASSOCIATED FACTOR 1 HOMOLOG"/>
    <property type="match status" value="1"/>
</dbReference>
<feature type="compositionally biased region" description="Acidic residues" evidence="4">
    <location>
        <begin position="520"/>
        <end position="540"/>
    </location>
</feature>
<feature type="region of interest" description="Disordered" evidence="4">
    <location>
        <begin position="481"/>
        <end position="566"/>
    </location>
</feature>
<comment type="similarity">
    <text evidence="2">Belongs to the PAF1 family.</text>
</comment>
<comment type="subcellular location">
    <subcellularLocation>
        <location evidence="1">Nucleus</location>
    </subcellularLocation>
</comment>
<feature type="compositionally biased region" description="Basic residues" evidence="4">
    <location>
        <begin position="556"/>
        <end position="566"/>
    </location>
</feature>
<feature type="region of interest" description="Disordered" evidence="4">
    <location>
        <begin position="143"/>
        <end position="163"/>
    </location>
</feature>
<organism evidence="5 6">
    <name type="scientific">Malassezia equina</name>
    <dbReference type="NCBI Taxonomy" id="1381935"/>
    <lineage>
        <taxon>Eukaryota</taxon>
        <taxon>Fungi</taxon>
        <taxon>Dikarya</taxon>
        <taxon>Basidiomycota</taxon>
        <taxon>Ustilaginomycotina</taxon>
        <taxon>Malasseziomycetes</taxon>
        <taxon>Malasseziales</taxon>
        <taxon>Malasseziaceae</taxon>
        <taxon>Malassezia</taxon>
    </lineage>
</organism>
<feature type="compositionally biased region" description="Acidic residues" evidence="4">
    <location>
        <begin position="481"/>
        <end position="512"/>
    </location>
</feature>
<dbReference type="Proteomes" id="UP001214415">
    <property type="component" value="Chromosome 5"/>
</dbReference>
<sequence length="566" mass="62861">MASRRKRDLIERVRYPNPLPELPYPPKLIQVPAPEPNYTSPAFALRMTDSLQLPVTVDAEAGMPLDLAKMEHLWLGDGSQPSAWAEPLDWEQVDEEDAFLLSDDLTSAAGVSIEAQGQSLAKAQAQAANVSWLRRTEYLSAEQRKQRHADAKNAAPQLDTSRPAQIERIEQGFVAANVPLSSLSHPSKPGVHAVDAYDVLPDPETWATSFQIIRFAGVLGRSAKGEPALDPRMDAALLRPVTDPLTGQQRVSLYLTCADTLPPYAPDDDAEPLHEEWDEATQKQREDLGAARFRKRRRLGVFPEVPWLDGAPAEGDTNVYGTGFRHIRDLEPIDQPGPTDHLLAIVLDDQQPDAAPDLASVDADQTLTQSMHQDDLFEADESPDIDTTLPPQSARERERQHVATPASEGRKVAYYHPIDMRYGLRLRRTRKAEQRLLVPYEGFWHRIIVGHRPLTEREVARRLVMREAVDALDMNGVEYVESEEEAEAEEAEADDGAQDDAEAPAEENDAPADEAHNEDADSDADSDAEADLDIDADELADLQAEADAHDPASMRMGRRRRHEASD</sequence>
<accession>A0AAF0J150</accession>
<dbReference type="InterPro" id="IPR007133">
    <property type="entry name" value="RNA_pol_II-assoc_Paf1"/>
</dbReference>
<reference evidence="5" key="1">
    <citation type="submission" date="2023-03" db="EMBL/GenBank/DDBJ databases">
        <title>Mating type loci evolution in Malassezia.</title>
        <authorList>
            <person name="Coelho M.A."/>
        </authorList>
    </citation>
    <scope>NUCLEOTIDE SEQUENCE</scope>
    <source>
        <strain evidence="5">CBS 12830</strain>
    </source>
</reference>
<dbReference type="GO" id="GO:0000993">
    <property type="term" value="F:RNA polymerase II complex binding"/>
    <property type="evidence" value="ECO:0007669"/>
    <property type="project" value="TreeGrafter"/>
</dbReference>
<evidence type="ECO:0000256" key="3">
    <source>
        <dbReference type="ARBA" id="ARBA00023242"/>
    </source>
</evidence>
<dbReference type="EMBL" id="CP119904">
    <property type="protein sequence ID" value="WFD24128.1"/>
    <property type="molecule type" value="Genomic_DNA"/>
</dbReference>
<dbReference type="GO" id="GO:0003682">
    <property type="term" value="F:chromatin binding"/>
    <property type="evidence" value="ECO:0007669"/>
    <property type="project" value="TreeGrafter"/>
</dbReference>